<dbReference type="GeneTree" id="ENSGT00390000002768"/>
<dbReference type="InterPro" id="IPR029352">
    <property type="entry name" value="PCARE"/>
</dbReference>
<feature type="compositionally biased region" description="Basic and acidic residues" evidence="1">
    <location>
        <begin position="445"/>
        <end position="461"/>
    </location>
</feature>
<feature type="compositionally biased region" description="Pro residues" evidence="1">
    <location>
        <begin position="859"/>
        <end position="872"/>
    </location>
</feature>
<feature type="compositionally biased region" description="Polar residues" evidence="1">
    <location>
        <begin position="496"/>
        <end position="528"/>
    </location>
</feature>
<dbReference type="PANTHER" id="PTHR22017">
    <property type="entry name" value="PHOTORECEPTOR CILIUM ACTIN REGULATOR"/>
    <property type="match status" value="1"/>
</dbReference>
<feature type="region of interest" description="Disordered" evidence="1">
    <location>
        <begin position="233"/>
        <end position="257"/>
    </location>
</feature>
<proteinExistence type="predicted"/>
<feature type="compositionally biased region" description="Polar residues" evidence="1">
    <location>
        <begin position="387"/>
        <end position="400"/>
    </location>
</feature>
<evidence type="ECO:0008006" key="4">
    <source>
        <dbReference type="Google" id="ProtNLM"/>
    </source>
</evidence>
<dbReference type="GO" id="GO:0021549">
    <property type="term" value="P:cerebellum development"/>
    <property type="evidence" value="ECO:0007669"/>
    <property type="project" value="Ensembl"/>
</dbReference>
<feature type="compositionally biased region" description="Low complexity" evidence="1">
    <location>
        <begin position="799"/>
        <end position="810"/>
    </location>
</feature>
<dbReference type="PANTHER" id="PTHR22017:SF0">
    <property type="entry name" value="PHOTORECEPTOR CILIUM ACTIN REGULATOR"/>
    <property type="match status" value="1"/>
</dbReference>
<name>A0A3B3QMH6_9TELE</name>
<feature type="compositionally biased region" description="Basic and acidic residues" evidence="1">
    <location>
        <begin position="632"/>
        <end position="642"/>
    </location>
</feature>
<feature type="region of interest" description="Disordered" evidence="1">
    <location>
        <begin position="632"/>
        <end position="651"/>
    </location>
</feature>
<feature type="region of interest" description="Disordered" evidence="1">
    <location>
        <begin position="385"/>
        <end position="574"/>
    </location>
</feature>
<feature type="compositionally biased region" description="Acidic residues" evidence="1">
    <location>
        <begin position="322"/>
        <end position="335"/>
    </location>
</feature>
<accession>A0A3B3QMH6</accession>
<protein>
    <recommendedName>
        <fullName evidence="4">Photoreceptor cilium actin regulator</fullName>
    </recommendedName>
</protein>
<feature type="compositionally biased region" description="Basic and acidic residues" evidence="1">
    <location>
        <begin position="529"/>
        <end position="546"/>
    </location>
</feature>
<keyword evidence="3" id="KW-1185">Reference proteome</keyword>
<evidence type="ECO:0000313" key="3">
    <source>
        <dbReference type="Proteomes" id="UP000261540"/>
    </source>
</evidence>
<evidence type="ECO:0000256" key="1">
    <source>
        <dbReference type="SAM" id="MobiDB-lite"/>
    </source>
</evidence>
<feature type="region of interest" description="Disordered" evidence="1">
    <location>
        <begin position="716"/>
        <end position="735"/>
    </location>
</feature>
<feature type="region of interest" description="Disordered" evidence="1">
    <location>
        <begin position="898"/>
        <end position="933"/>
    </location>
</feature>
<dbReference type="Pfam" id="PF15449">
    <property type="entry name" value="Retinal"/>
    <property type="match status" value="3"/>
</dbReference>
<reference evidence="2" key="1">
    <citation type="submission" date="2025-08" db="UniProtKB">
        <authorList>
            <consortium name="Ensembl"/>
        </authorList>
    </citation>
    <scope>IDENTIFICATION</scope>
</reference>
<dbReference type="GO" id="GO:0042461">
    <property type="term" value="P:photoreceptor cell development"/>
    <property type="evidence" value="ECO:0007669"/>
    <property type="project" value="Ensembl"/>
</dbReference>
<dbReference type="GO" id="GO:0060026">
    <property type="term" value="P:convergent extension"/>
    <property type="evidence" value="ECO:0007669"/>
    <property type="project" value="Ensembl"/>
</dbReference>
<feature type="compositionally biased region" description="Gly residues" evidence="1">
    <location>
        <begin position="783"/>
        <end position="793"/>
    </location>
</feature>
<feature type="compositionally biased region" description="Polar residues" evidence="1">
    <location>
        <begin position="433"/>
        <end position="444"/>
    </location>
</feature>
<dbReference type="Ensembl" id="ENSPKIT00000030650.1">
    <property type="protein sequence ID" value="ENSPKIP00000006621.1"/>
    <property type="gene ID" value="ENSPKIG00000022826.1"/>
</dbReference>
<dbReference type="GO" id="GO:0050908">
    <property type="term" value="P:detection of light stimulus involved in visual perception"/>
    <property type="evidence" value="ECO:0007669"/>
    <property type="project" value="Ensembl"/>
</dbReference>
<feature type="compositionally biased region" description="Low complexity" evidence="1">
    <location>
        <begin position="846"/>
        <end position="855"/>
    </location>
</feature>
<dbReference type="AlphaFoldDB" id="A0A3B3QMH6"/>
<reference evidence="2" key="2">
    <citation type="submission" date="2025-09" db="UniProtKB">
        <authorList>
            <consortium name="Ensembl"/>
        </authorList>
    </citation>
    <scope>IDENTIFICATION</scope>
</reference>
<sequence>SDKLCTREIKIEVKETQGDAMEEKMEKKGRQKARKGKVNRQVSKKAKEKKAPVIKEKVDFPESLVNAHQAAYAFLNPSIAKYEVLLGLLDQALQTRLSLQPMVSFMALRYEEVNSTLAQIADEGESILMENAEHLSWPCPLKYSTGKTKDPETVAEQPPDLLQQLLQYTTQRMRLVSHSLGRTADSALEDAVGYFASVSELLDEKLKVRRAVETRLAQVLTRFELAALRKSGPDDSTLYSEDSGIGPESWSLVGSERRRESLDSAGVVSNISDTSLKHWGSSCGQMRRMSTSMSLNSTDSSCTITAKEQRDNKSLLGLASMDDADGEEDEDDNEEEIKGYANGSTSDQCHLPRRLPTKRIENPQNVEMTLKMKDAISGRIHFVPKQCPTSKVKQASSSGNERPHWMEEKQKLKRSRSAAHGTTSLEIKKRDSVTTQRRSCSSDSPRSKAEDPTLLELERTQKSLSQRIGRMNMAGSKEDDRGRPTKRRGAGKLPGTYSTVSSRQCSSLPRNLSACTSQEKLRPKQNSLGEKEVGTHEDDKEKEKKSGKGPLRATPPPSTPPSMAQPSPSLNTGTSSVKRLIDAFSQGLEEKHLTGSALLGPLRGVRKCGIPILPGLANREVILDDSINNRQVDSDNSNRLEEIDTDNLPPPPPEVLMDNSFEVAQESQSNDGKDGTGSMGCSAALQRTTVSQRLRAFTQSVTVLPSRRRVIPKVSPVQSVNQDTTMSPQSCQSGTAIQDLKSDKVTSVYKQVQKIIHIRHSSKPSTENCQADAGPRKPLLTTDGGGGKQGGGNPVETVPSAPAANSQQPATVPVSRARILPSPPLKPHSQHRRLPSPPVIKRQTAPPSSCSPPSSRKLPTPPLKPRGMPSPPQVNKAANFQRTTSPLLSRREVIQNPSDTSYAFKTPSPPVSPRVQRFGRDTSSEETSPPPASILRLSGNVHSVFCPVSSSLFEAQPRSTSCTPQAWTPAGDSVLRKSSGEPSRAMLPVLVRGPRSVIRRSQSDRRLSLTLPTWTPTLSIAQSCGSEPVISIHLQDGPNREAEVWASQSDVWPINRSVSHPDLCIVGHALHRE</sequence>
<feature type="compositionally biased region" description="Basic and acidic residues" evidence="1">
    <location>
        <begin position="401"/>
        <end position="410"/>
    </location>
</feature>
<dbReference type="Proteomes" id="UP000261540">
    <property type="component" value="Unplaced"/>
</dbReference>
<organism evidence="2 3">
    <name type="scientific">Paramormyrops kingsleyae</name>
    <dbReference type="NCBI Taxonomy" id="1676925"/>
    <lineage>
        <taxon>Eukaryota</taxon>
        <taxon>Metazoa</taxon>
        <taxon>Chordata</taxon>
        <taxon>Craniata</taxon>
        <taxon>Vertebrata</taxon>
        <taxon>Euteleostomi</taxon>
        <taxon>Actinopterygii</taxon>
        <taxon>Neopterygii</taxon>
        <taxon>Teleostei</taxon>
        <taxon>Osteoglossocephala</taxon>
        <taxon>Osteoglossomorpha</taxon>
        <taxon>Osteoglossiformes</taxon>
        <taxon>Mormyridae</taxon>
        <taxon>Paramormyrops</taxon>
    </lineage>
</organism>
<dbReference type="GO" id="GO:0060041">
    <property type="term" value="P:retina development in camera-type eye"/>
    <property type="evidence" value="ECO:0007669"/>
    <property type="project" value="Ensembl"/>
</dbReference>
<feature type="compositionally biased region" description="Basic residues" evidence="1">
    <location>
        <begin position="29"/>
        <end position="47"/>
    </location>
</feature>
<dbReference type="STRING" id="1676925.ENSPKIP00000006621"/>
<feature type="compositionally biased region" description="Basic and acidic residues" evidence="1">
    <location>
        <begin position="16"/>
        <end position="28"/>
    </location>
</feature>
<evidence type="ECO:0000313" key="2">
    <source>
        <dbReference type="Ensembl" id="ENSPKIP00000006621.1"/>
    </source>
</evidence>
<feature type="region of interest" description="Disordered" evidence="1">
    <location>
        <begin position="759"/>
        <end position="876"/>
    </location>
</feature>
<feature type="region of interest" description="Disordered" evidence="1">
    <location>
        <begin position="16"/>
        <end position="47"/>
    </location>
</feature>
<feature type="region of interest" description="Disordered" evidence="1">
    <location>
        <begin position="313"/>
        <end position="354"/>
    </location>
</feature>